<gene>
    <name evidence="3" type="ORF">TRAPUB_9868</name>
</gene>
<dbReference type="SUPFAM" id="SSF56112">
    <property type="entry name" value="Protein kinase-like (PK-like)"/>
    <property type="match status" value="1"/>
</dbReference>
<dbReference type="Proteomes" id="UP000184267">
    <property type="component" value="Unassembled WGS sequence"/>
</dbReference>
<dbReference type="Pfam" id="PF17667">
    <property type="entry name" value="Pkinase_fungal"/>
    <property type="match status" value="1"/>
</dbReference>
<organism evidence="3 4">
    <name type="scientific">Trametes pubescens</name>
    <name type="common">White-rot fungus</name>
    <dbReference type="NCBI Taxonomy" id="154538"/>
    <lineage>
        <taxon>Eukaryota</taxon>
        <taxon>Fungi</taxon>
        <taxon>Dikarya</taxon>
        <taxon>Basidiomycota</taxon>
        <taxon>Agaricomycotina</taxon>
        <taxon>Agaricomycetes</taxon>
        <taxon>Polyporales</taxon>
        <taxon>Polyporaceae</taxon>
        <taxon>Trametes</taxon>
    </lineage>
</organism>
<proteinExistence type="predicted"/>
<dbReference type="OMA" id="RHKHYRL"/>
<feature type="region of interest" description="Disordered" evidence="1">
    <location>
        <begin position="380"/>
        <end position="443"/>
    </location>
</feature>
<keyword evidence="4" id="KW-1185">Reference proteome</keyword>
<feature type="domain" description="Fungal-type protein kinase" evidence="2">
    <location>
        <begin position="140"/>
        <end position="580"/>
    </location>
</feature>
<dbReference type="InterPro" id="IPR011009">
    <property type="entry name" value="Kinase-like_dom_sf"/>
</dbReference>
<name>A0A1M2W147_TRAPU</name>
<dbReference type="InterPro" id="IPR040976">
    <property type="entry name" value="Pkinase_fungal"/>
</dbReference>
<evidence type="ECO:0000256" key="1">
    <source>
        <dbReference type="SAM" id="MobiDB-lite"/>
    </source>
</evidence>
<dbReference type="PROSITE" id="PS00109">
    <property type="entry name" value="PROTEIN_KINASE_TYR"/>
    <property type="match status" value="1"/>
</dbReference>
<sequence length="791" mass="88726">MTHKAVQLETDGFLAKFFPLREDKAESDFPKLNHGLFKDLKDAESMSEAEVSEAFIKALNTVVDLSPDLTLSESLHRSDEGNTTSDLKVDAGFFRPTSVPTDGRPHWADQVIPVEFKSHDTKNDPYDDRPKKLLDADALTRKQVRGQLIDYAEEVFRYQHRTALYMLLILGRRFRFLRWDRSGTVVTPAMDYYEHPKVLCQMLWQMSLLNDEQLGLDPTAVRIRPDMPDFGKMDTAAIPQSSDVDHTERSLAGDAVIADNVVFRYVRKGFADSLGPDWPRYRLEIPQGDLVRSFLVGKPTFRAHGMAGRGTRGYIALDCQTGHFVWLKDAWRAFYELVNTEGSVLIDLNKKGVPNVPTVVCHDDILEQVTETPRCWEIANDPARKSKTSRTITRPSTVPAHSSSSQTVAESRPASSNIRKRTRSQVDDSEPAPPARTTPEDCPLRRHKHYRLVVKEVCMPLVKFQSGRQLLEIVYTCVRAHQAAMVDAKIVHRDVSGGNVLILPTVVRDPDTKTAEIKWWGLLVDWELSKPVHDNQGPPRARQPERTGTWQYMSVATLNEHTKVVETSDELESFFHVVLYHAVRYLSSTCTDAASFIDSFFDSYTFESGKYICGDKKAAVMLTGKLYADNRGKALLFKSPVDTFLRTLLRLFNAHYEEANLRADNAEEAAAPLPVIAPPQKRSTILKHFNARTPVVEPAAPPPNEPAPEEQRRALAMQLQHHDCFLTALEIAIEQGWPEGDRVKGDNVSAKYTPPVPVGPPQGASNKKARNESSSPDPPPSTPAGHQSAPL</sequence>
<dbReference type="OrthoDB" id="2755487at2759"/>
<reference evidence="3 4" key="1">
    <citation type="submission" date="2016-10" db="EMBL/GenBank/DDBJ databases">
        <title>Genome sequence of the basidiomycete white-rot fungus Trametes pubescens.</title>
        <authorList>
            <person name="Makela M.R."/>
            <person name="Granchi Z."/>
            <person name="Peng M."/>
            <person name="De Vries R.P."/>
            <person name="Grigoriev I."/>
            <person name="Riley R."/>
            <person name="Hilden K."/>
        </authorList>
    </citation>
    <scope>NUCLEOTIDE SEQUENCE [LARGE SCALE GENOMIC DNA]</scope>
    <source>
        <strain evidence="3 4">FBCC735</strain>
    </source>
</reference>
<feature type="compositionally biased region" description="Polar residues" evidence="1">
    <location>
        <begin position="389"/>
        <end position="417"/>
    </location>
</feature>
<dbReference type="PANTHER" id="PTHR38248:SF2">
    <property type="entry name" value="FUNK1 11"/>
    <property type="match status" value="1"/>
</dbReference>
<evidence type="ECO:0000313" key="3">
    <source>
        <dbReference type="EMBL" id="OJT13587.1"/>
    </source>
</evidence>
<dbReference type="AlphaFoldDB" id="A0A1M2W147"/>
<dbReference type="InterPro" id="IPR008266">
    <property type="entry name" value="Tyr_kinase_AS"/>
</dbReference>
<protein>
    <recommendedName>
        <fullName evidence="2">Fungal-type protein kinase domain-containing protein</fullName>
    </recommendedName>
</protein>
<evidence type="ECO:0000259" key="2">
    <source>
        <dbReference type="Pfam" id="PF17667"/>
    </source>
</evidence>
<evidence type="ECO:0000313" key="4">
    <source>
        <dbReference type="Proteomes" id="UP000184267"/>
    </source>
</evidence>
<dbReference type="Gene3D" id="1.10.510.10">
    <property type="entry name" value="Transferase(Phosphotransferase) domain 1"/>
    <property type="match status" value="1"/>
</dbReference>
<accession>A0A1M2W147</accession>
<feature type="region of interest" description="Disordered" evidence="1">
    <location>
        <begin position="742"/>
        <end position="791"/>
    </location>
</feature>
<dbReference type="EMBL" id="MNAD01000384">
    <property type="protein sequence ID" value="OJT13587.1"/>
    <property type="molecule type" value="Genomic_DNA"/>
</dbReference>
<comment type="caution">
    <text evidence="3">The sequence shown here is derived from an EMBL/GenBank/DDBJ whole genome shotgun (WGS) entry which is preliminary data.</text>
</comment>
<dbReference type="GO" id="GO:0004672">
    <property type="term" value="F:protein kinase activity"/>
    <property type="evidence" value="ECO:0007669"/>
    <property type="project" value="InterPro"/>
</dbReference>
<dbReference type="PANTHER" id="PTHR38248">
    <property type="entry name" value="FUNK1 6"/>
    <property type="match status" value="1"/>
</dbReference>